<evidence type="ECO:0000313" key="9">
    <source>
        <dbReference type="Proteomes" id="UP000218023"/>
    </source>
</evidence>
<dbReference type="Pfam" id="PF02653">
    <property type="entry name" value="BPD_transp_2"/>
    <property type="match status" value="1"/>
</dbReference>
<accession>A0A2A2GND7</accession>
<dbReference type="InterPro" id="IPR043428">
    <property type="entry name" value="LivM-like"/>
</dbReference>
<evidence type="ECO:0000313" key="8">
    <source>
        <dbReference type="EMBL" id="PAU98443.1"/>
    </source>
</evidence>
<dbReference type="CDD" id="cd06581">
    <property type="entry name" value="TM_PBP1_LivM_like"/>
    <property type="match status" value="1"/>
</dbReference>
<feature type="transmembrane region" description="Helical" evidence="6">
    <location>
        <begin position="242"/>
        <end position="267"/>
    </location>
</feature>
<sequence length="323" mass="34380">MKKGLVAFALLLALALLPFAASNMVVFATMVMAKGLAVLGILVLLRADQVSFGHAMFFAAGAYTAAFLTAAWRDIDLILLLVATLAVTGIAGLLIGVFVTRYRGIFFGMINLAFSMVLYSILEKAFHITGGSDGLRIRRPTLLGFEFSRSEFDLVMFYVVLAVAAACCVLVGRYLLSPLGQALRAVKTNETRVEYLGLSAKSVLLTGYVISAMLCGLGGVLMGLVQGLASPEHAFWSRSAELVFIAVLGGQGHIAGAFAGTLVFEWVRTSAAALLDDSWQLILGVTLIAIILWAPGGLIQLWHRLAGRRTSSDRTGSESGVAE</sequence>
<evidence type="ECO:0000256" key="5">
    <source>
        <dbReference type="ARBA" id="ARBA00023136"/>
    </source>
</evidence>
<dbReference type="PANTHER" id="PTHR30482:SF17">
    <property type="entry name" value="ABC TRANSPORTER ATP-BINDING PROTEIN"/>
    <property type="match status" value="1"/>
</dbReference>
<feature type="transmembrane region" description="Helical" evidence="6">
    <location>
        <begin position="205"/>
        <end position="230"/>
    </location>
</feature>
<feature type="signal peptide" evidence="7">
    <location>
        <begin position="1"/>
        <end position="20"/>
    </location>
</feature>
<dbReference type="GO" id="GO:0015658">
    <property type="term" value="F:branched-chain amino acid transmembrane transporter activity"/>
    <property type="evidence" value="ECO:0007669"/>
    <property type="project" value="InterPro"/>
</dbReference>
<keyword evidence="3 6" id="KW-0812">Transmembrane</keyword>
<reference evidence="8 9" key="1">
    <citation type="submission" date="2017-09" db="EMBL/GenBank/DDBJ databases">
        <title>Paracoccus alkalisoli sp. nov., isolated from saline alkaline soil.</title>
        <authorList>
            <person name="Dong X."/>
            <person name="Zhang G."/>
        </authorList>
    </citation>
    <scope>NUCLEOTIDE SEQUENCE [LARGE SCALE GENOMIC DNA]</scope>
    <source>
        <strain evidence="8 9">WN007</strain>
    </source>
</reference>
<feature type="transmembrane region" description="Helical" evidence="6">
    <location>
        <begin position="155"/>
        <end position="176"/>
    </location>
</feature>
<feature type="chain" id="PRO_5013399139" evidence="7">
    <location>
        <begin position="21"/>
        <end position="323"/>
    </location>
</feature>
<comment type="caution">
    <text evidence="8">The sequence shown here is derived from an EMBL/GenBank/DDBJ whole genome shotgun (WGS) entry which is preliminary data.</text>
</comment>
<dbReference type="OrthoDB" id="9804361at2"/>
<keyword evidence="7" id="KW-0732">Signal</keyword>
<dbReference type="Proteomes" id="UP000218023">
    <property type="component" value="Unassembled WGS sequence"/>
</dbReference>
<dbReference type="InterPro" id="IPR001851">
    <property type="entry name" value="ABC_transp_permease"/>
</dbReference>
<feature type="transmembrane region" description="Helical" evidence="6">
    <location>
        <begin position="279"/>
        <end position="302"/>
    </location>
</feature>
<evidence type="ECO:0000256" key="3">
    <source>
        <dbReference type="ARBA" id="ARBA00022692"/>
    </source>
</evidence>
<gene>
    <name evidence="8" type="ORF">CK240_04530</name>
</gene>
<feature type="transmembrane region" description="Helical" evidence="6">
    <location>
        <begin position="49"/>
        <end position="70"/>
    </location>
</feature>
<dbReference type="RefSeq" id="WP_095639125.1">
    <property type="nucleotide sequence ID" value="NZ_NSJZ01000002.1"/>
</dbReference>
<evidence type="ECO:0000256" key="2">
    <source>
        <dbReference type="ARBA" id="ARBA00022475"/>
    </source>
</evidence>
<dbReference type="GO" id="GO:0005886">
    <property type="term" value="C:plasma membrane"/>
    <property type="evidence" value="ECO:0007669"/>
    <property type="project" value="UniProtKB-SubCell"/>
</dbReference>
<keyword evidence="5 6" id="KW-0472">Membrane</keyword>
<dbReference type="EMBL" id="NSJZ01000002">
    <property type="protein sequence ID" value="PAU98443.1"/>
    <property type="molecule type" value="Genomic_DNA"/>
</dbReference>
<evidence type="ECO:0000256" key="4">
    <source>
        <dbReference type="ARBA" id="ARBA00022989"/>
    </source>
</evidence>
<feature type="transmembrane region" description="Helical" evidence="6">
    <location>
        <begin position="105"/>
        <end position="122"/>
    </location>
</feature>
<keyword evidence="4 6" id="KW-1133">Transmembrane helix</keyword>
<proteinExistence type="predicted"/>
<dbReference type="AlphaFoldDB" id="A0A2A2GND7"/>
<evidence type="ECO:0000256" key="1">
    <source>
        <dbReference type="ARBA" id="ARBA00004651"/>
    </source>
</evidence>
<organism evidence="8 9">
    <name type="scientific">Paracoccus salipaludis</name>
    <dbReference type="NCBI Taxonomy" id="2032623"/>
    <lineage>
        <taxon>Bacteria</taxon>
        <taxon>Pseudomonadati</taxon>
        <taxon>Pseudomonadota</taxon>
        <taxon>Alphaproteobacteria</taxon>
        <taxon>Rhodobacterales</taxon>
        <taxon>Paracoccaceae</taxon>
        <taxon>Paracoccus</taxon>
    </lineage>
</organism>
<comment type="subcellular location">
    <subcellularLocation>
        <location evidence="1">Cell membrane</location>
        <topology evidence="1">Multi-pass membrane protein</topology>
    </subcellularLocation>
</comment>
<keyword evidence="9" id="KW-1185">Reference proteome</keyword>
<evidence type="ECO:0000256" key="6">
    <source>
        <dbReference type="SAM" id="Phobius"/>
    </source>
</evidence>
<dbReference type="PANTHER" id="PTHR30482">
    <property type="entry name" value="HIGH-AFFINITY BRANCHED-CHAIN AMINO ACID TRANSPORT SYSTEM PERMEASE"/>
    <property type="match status" value="1"/>
</dbReference>
<protein>
    <submittedName>
        <fullName evidence="8">Branched-chain amino acid ABC transporter permease</fullName>
    </submittedName>
</protein>
<name>A0A2A2GND7_9RHOB</name>
<feature type="transmembrane region" description="Helical" evidence="6">
    <location>
        <begin position="77"/>
        <end position="99"/>
    </location>
</feature>
<keyword evidence="2" id="KW-1003">Cell membrane</keyword>
<evidence type="ECO:0000256" key="7">
    <source>
        <dbReference type="SAM" id="SignalP"/>
    </source>
</evidence>